<evidence type="ECO:0000313" key="2">
    <source>
        <dbReference type="Proteomes" id="UP001155840"/>
    </source>
</evidence>
<comment type="caution">
    <text evidence="1">The sequence shown here is derived from an EMBL/GenBank/DDBJ whole genome shotgun (WGS) entry which is preliminary data.</text>
</comment>
<dbReference type="AlphaFoldDB" id="A0AA43ZJ87"/>
<dbReference type="EMBL" id="JAANCM010000023">
    <property type="protein sequence ID" value="NHT78928.1"/>
    <property type="molecule type" value="Genomic_DNA"/>
</dbReference>
<reference evidence="1" key="1">
    <citation type="submission" date="2020-03" db="EMBL/GenBank/DDBJ databases">
        <title>Ferranicluibacter endophyticum gen. nov., sp. nov., a new genus isolated from Rubus ulmifolius Schott. stem.</title>
        <authorList>
            <person name="Roca-Couso R."/>
            <person name="Flores-Felix J.D."/>
            <person name="Igual J.M."/>
            <person name="Rivas R."/>
        </authorList>
    </citation>
    <scope>NUCLEOTIDE SEQUENCE</scope>
    <source>
        <strain evidence="1">CRRU44</strain>
    </source>
</reference>
<organism evidence="1 2">
    <name type="scientific">Ferranicluibacter rubi</name>
    <dbReference type="NCBI Taxonomy" id="2715133"/>
    <lineage>
        <taxon>Bacteria</taxon>
        <taxon>Pseudomonadati</taxon>
        <taxon>Pseudomonadota</taxon>
        <taxon>Alphaproteobacteria</taxon>
        <taxon>Hyphomicrobiales</taxon>
        <taxon>Rhizobiaceae</taxon>
        <taxon>Ferranicluibacter</taxon>
    </lineage>
</organism>
<dbReference type="RefSeq" id="WP_167131067.1">
    <property type="nucleotide sequence ID" value="NZ_JAANCM010000023.1"/>
</dbReference>
<name>A0AA43ZJ87_9HYPH</name>
<dbReference type="Proteomes" id="UP001155840">
    <property type="component" value="Unassembled WGS sequence"/>
</dbReference>
<evidence type="ECO:0000313" key="1">
    <source>
        <dbReference type="EMBL" id="NHT78928.1"/>
    </source>
</evidence>
<protein>
    <submittedName>
        <fullName evidence="1">Uncharacterized protein</fullName>
    </submittedName>
</protein>
<keyword evidence="2" id="KW-1185">Reference proteome</keyword>
<sequence>MAFIRSVLALVFLGLLVFNPLTLGVVGGIVAGQSFQNKGRDAVRAQVYPTSCATYKEATKWERWTTYGHWQMGWCEEYLDRM</sequence>
<proteinExistence type="predicted"/>
<accession>A0AA43ZJ87</accession>
<gene>
    <name evidence="1" type="ORF">G8E10_24830</name>
</gene>